<name>A0A2U1LNT1_ARTAN</name>
<evidence type="ECO:0000313" key="2">
    <source>
        <dbReference type="EMBL" id="PWA50653.1"/>
    </source>
</evidence>
<feature type="region of interest" description="Disordered" evidence="1">
    <location>
        <begin position="162"/>
        <end position="187"/>
    </location>
</feature>
<comment type="caution">
    <text evidence="2">The sequence shown here is derived from an EMBL/GenBank/DDBJ whole genome shotgun (WGS) entry which is preliminary data.</text>
</comment>
<evidence type="ECO:0000256" key="1">
    <source>
        <dbReference type="SAM" id="MobiDB-lite"/>
    </source>
</evidence>
<dbReference type="AlphaFoldDB" id="A0A2U1LNT1"/>
<reference evidence="2 3" key="1">
    <citation type="journal article" date="2018" name="Mol. Plant">
        <title>The genome of Artemisia annua provides insight into the evolution of Asteraceae family and artemisinin biosynthesis.</title>
        <authorList>
            <person name="Shen Q."/>
            <person name="Zhang L."/>
            <person name="Liao Z."/>
            <person name="Wang S."/>
            <person name="Yan T."/>
            <person name="Shi P."/>
            <person name="Liu M."/>
            <person name="Fu X."/>
            <person name="Pan Q."/>
            <person name="Wang Y."/>
            <person name="Lv Z."/>
            <person name="Lu X."/>
            <person name="Zhang F."/>
            <person name="Jiang W."/>
            <person name="Ma Y."/>
            <person name="Chen M."/>
            <person name="Hao X."/>
            <person name="Li L."/>
            <person name="Tang Y."/>
            <person name="Lv G."/>
            <person name="Zhou Y."/>
            <person name="Sun X."/>
            <person name="Brodelius P.E."/>
            <person name="Rose J.K.C."/>
            <person name="Tang K."/>
        </authorList>
    </citation>
    <scope>NUCLEOTIDE SEQUENCE [LARGE SCALE GENOMIC DNA]</scope>
    <source>
        <strain evidence="3">cv. Huhao1</strain>
        <tissue evidence="2">Leaf</tissue>
    </source>
</reference>
<protein>
    <submittedName>
        <fullName evidence="2">Uncharacterized protein</fullName>
    </submittedName>
</protein>
<gene>
    <name evidence="2" type="ORF">CTI12_AA470090</name>
</gene>
<accession>A0A2U1LNT1</accession>
<evidence type="ECO:0000313" key="3">
    <source>
        <dbReference type="Proteomes" id="UP000245207"/>
    </source>
</evidence>
<sequence length="187" mass="21573">MTCKEEGKIQSLENDVNRKKPSWKRKELRYKRGKWLLRLLVIIKVESSAAHPIGLEEAHIARSLKHICDSCRPEIFLKYFIMVIAGSISTENCDRVGIDIVLFTTHDYDGQYRWSSSPHLGLILPCRNVSRQLHVCEEEPDKKGVVDQKVKPELMYTSRKVHGMKKERTVQKTESNVQAQSEVAQIN</sequence>
<keyword evidence="3" id="KW-1185">Reference proteome</keyword>
<feature type="compositionally biased region" description="Polar residues" evidence="1">
    <location>
        <begin position="172"/>
        <end position="187"/>
    </location>
</feature>
<proteinExistence type="predicted"/>
<dbReference type="EMBL" id="PKPP01008455">
    <property type="protein sequence ID" value="PWA50653.1"/>
    <property type="molecule type" value="Genomic_DNA"/>
</dbReference>
<organism evidence="2 3">
    <name type="scientific">Artemisia annua</name>
    <name type="common">Sweet wormwood</name>
    <dbReference type="NCBI Taxonomy" id="35608"/>
    <lineage>
        <taxon>Eukaryota</taxon>
        <taxon>Viridiplantae</taxon>
        <taxon>Streptophyta</taxon>
        <taxon>Embryophyta</taxon>
        <taxon>Tracheophyta</taxon>
        <taxon>Spermatophyta</taxon>
        <taxon>Magnoliopsida</taxon>
        <taxon>eudicotyledons</taxon>
        <taxon>Gunneridae</taxon>
        <taxon>Pentapetalae</taxon>
        <taxon>asterids</taxon>
        <taxon>campanulids</taxon>
        <taxon>Asterales</taxon>
        <taxon>Asteraceae</taxon>
        <taxon>Asteroideae</taxon>
        <taxon>Anthemideae</taxon>
        <taxon>Artemisiinae</taxon>
        <taxon>Artemisia</taxon>
    </lineage>
</organism>
<dbReference type="Proteomes" id="UP000245207">
    <property type="component" value="Unassembled WGS sequence"/>
</dbReference>